<keyword evidence="1" id="KW-1133">Transmembrane helix</keyword>
<keyword evidence="1" id="KW-0472">Membrane</keyword>
<dbReference type="PATRIC" id="fig|1423.173.peg.3078"/>
<feature type="transmembrane region" description="Helical" evidence="1">
    <location>
        <begin position="671"/>
        <end position="692"/>
    </location>
</feature>
<name>A0A0D1KXQ8_BACIU</name>
<dbReference type="Proteomes" id="UP000032247">
    <property type="component" value="Unassembled WGS sequence"/>
</dbReference>
<feature type="transmembrane region" description="Helical" evidence="1">
    <location>
        <begin position="698"/>
        <end position="722"/>
    </location>
</feature>
<dbReference type="InterPro" id="IPR006541">
    <property type="entry name" value="Bacteriocin_ass"/>
</dbReference>
<feature type="transmembrane region" description="Helical" evidence="1">
    <location>
        <begin position="294"/>
        <end position="315"/>
    </location>
</feature>
<feature type="transmembrane region" description="Helical" evidence="1">
    <location>
        <begin position="627"/>
        <end position="650"/>
    </location>
</feature>
<evidence type="ECO:0000256" key="1">
    <source>
        <dbReference type="SAM" id="Phobius"/>
    </source>
</evidence>
<protein>
    <recommendedName>
        <fullName evidence="4">Bacteriocin-associated integral membrane protein</fullName>
    </recommendedName>
</protein>
<comment type="caution">
    <text evidence="2">The sequence shown here is derived from an EMBL/GenBank/DDBJ whole genome shotgun (WGS) entry which is preliminary data.</text>
</comment>
<organism evidence="2 3">
    <name type="scientific">Bacillus subtilis</name>
    <dbReference type="NCBI Taxonomy" id="1423"/>
    <lineage>
        <taxon>Bacteria</taxon>
        <taxon>Bacillati</taxon>
        <taxon>Bacillota</taxon>
        <taxon>Bacilli</taxon>
        <taxon>Bacillales</taxon>
        <taxon>Bacillaceae</taxon>
        <taxon>Bacillus</taxon>
    </lineage>
</organism>
<evidence type="ECO:0008006" key="4">
    <source>
        <dbReference type="Google" id="ProtNLM"/>
    </source>
</evidence>
<dbReference type="Pfam" id="PF07242">
    <property type="entry name" value="DUF1430"/>
    <property type="match status" value="1"/>
</dbReference>
<reference evidence="2 3" key="1">
    <citation type="submission" date="2014-12" db="EMBL/GenBank/DDBJ databases">
        <title>Comparative genome analysis of Bacillus coagulans HM-08, Clostridium butyricum HM-68, Bacillus subtilis HM-66 and Bacillus licheniformis BL-09.</title>
        <authorList>
            <person name="Zhang H."/>
        </authorList>
    </citation>
    <scope>NUCLEOTIDE SEQUENCE [LARGE SCALE GENOMIC DNA]</scope>
    <source>
        <strain evidence="2 3">HM-66</strain>
    </source>
</reference>
<sequence length="735" mass="85185">MRKIVILFLVISSLFSFLITFRETANKQIEEIEQLDSSVGKPFTIPDDPLLNDPKEMIELIMSSSKKYKTNIFRPATNFSTNDKVEISKYVLLTQQTDYFNGIELSQGKFLSKLDTQSENFYLSTHKSKDKNQIGQIEKFGITSEITIKPLKNSFDYLPVNGTYYAEIKGKYSFEDFLKGFVNEINEKFDSTFEINDFLQTREVNDSYAEISTSSLQQYNYLILIVTLFLLIYYIVNESKTIGVLKLHGYSNLRIWFQIVGKLLILTFCFSLLLSIICAIFLPGSTFSFIMNTIMKQIINYLIIGSLSILTYFYIRKVKVNLAIKNKKDTNSIFIFNSILKIVCSVLIIVIGSSTLNQYSEVKKKQSHLEDWKVSKDYGVFNPLYIGHDIEDVNNGKPQLTNDIDNIYPILNKMGALLIDTREYEEEFIRLNSSYKGIRSIVVNDNYLKQFPVYNSEKQPISINEREKRLILLVPEKYKQHREKIIKFFKEDRKESAVAYDEEFLGRYVPKYLKEPKIHIIWTASGQKIFSFNPEVFKAEDNLIIDPIIQVVTENNSLVGDRNTILGNGSRDPLKIKLNNRDSKKTMNILVPYLKKYHLDDNLKYLVSLNQYALNEIKELHSEISSLLALAAVLAVALVLLIVQNSVIYFNKKQQKFVVYRLFGIGFFRTFKDYMTLFFILWLIQFISCIVIKRGITLNLLICIVFLLILELVTSIIALIIIERRNKIKVMKGGF</sequence>
<feature type="transmembrane region" description="Helical" evidence="1">
    <location>
        <begin position="335"/>
        <end position="356"/>
    </location>
</feature>
<keyword evidence="1" id="KW-0812">Transmembrane</keyword>
<feature type="transmembrane region" description="Helical" evidence="1">
    <location>
        <begin position="219"/>
        <end position="236"/>
    </location>
</feature>
<dbReference type="NCBIfam" id="TIGR01654">
    <property type="entry name" value="bact_immun_7tm"/>
    <property type="match status" value="1"/>
</dbReference>
<feature type="transmembrane region" description="Helical" evidence="1">
    <location>
        <begin position="256"/>
        <end position="282"/>
    </location>
</feature>
<proteinExistence type="predicted"/>
<evidence type="ECO:0000313" key="2">
    <source>
        <dbReference type="EMBL" id="KIU10962.1"/>
    </source>
</evidence>
<accession>A0A0D1KXQ8</accession>
<dbReference type="EMBL" id="JXBC01000004">
    <property type="protein sequence ID" value="KIU10962.1"/>
    <property type="molecule type" value="Genomic_DNA"/>
</dbReference>
<dbReference type="AlphaFoldDB" id="A0A0D1KXQ8"/>
<gene>
    <name evidence="2" type="ORF">SC09_Contig25orf00861</name>
</gene>
<evidence type="ECO:0000313" key="3">
    <source>
        <dbReference type="Proteomes" id="UP000032247"/>
    </source>
</evidence>